<feature type="chain" id="PRO_5045163959" evidence="1">
    <location>
        <begin position="21"/>
        <end position="194"/>
    </location>
</feature>
<organism evidence="3 4">
    <name type="scientific">Rhizobium nepotum 39/7</name>
    <dbReference type="NCBI Taxonomy" id="1368418"/>
    <lineage>
        <taxon>Bacteria</taxon>
        <taxon>Pseudomonadati</taxon>
        <taxon>Pseudomonadota</taxon>
        <taxon>Alphaproteobacteria</taxon>
        <taxon>Hyphomicrobiales</taxon>
        <taxon>Rhizobiaceae</taxon>
        <taxon>Rhizobium/Agrobacterium group</taxon>
        <taxon>Rhizobium</taxon>
    </lineage>
</organism>
<feature type="domain" description="Transglycosylase SLT" evidence="2">
    <location>
        <begin position="6"/>
        <end position="191"/>
    </location>
</feature>
<evidence type="ECO:0000313" key="4">
    <source>
        <dbReference type="Proteomes" id="UP000052068"/>
    </source>
</evidence>
<dbReference type="PROSITE" id="PS51257">
    <property type="entry name" value="PROKAR_LIPOPROTEIN"/>
    <property type="match status" value="1"/>
</dbReference>
<reference evidence="3 4" key="1">
    <citation type="submission" date="2015-03" db="EMBL/GenBank/DDBJ databases">
        <title>Draft Genome Sequences of Agrobacterium nepotum Strain 39/7T (= CFBP 7436T = LMG 26435T) and Agrobacterium sp. Strain KFB 330 (= CFBP 8308 = LMG 28674).</title>
        <authorList>
            <person name="Kuzmanovic N."/>
            <person name="Pulawska J."/>
            <person name="Obradovic A."/>
        </authorList>
    </citation>
    <scope>NUCLEOTIDE SEQUENCE [LARGE SCALE GENOMIC DNA]</scope>
    <source>
        <strain evidence="3 4">39/7</strain>
    </source>
</reference>
<dbReference type="SUPFAM" id="SSF53955">
    <property type="entry name" value="Lysozyme-like"/>
    <property type="match status" value="1"/>
</dbReference>
<evidence type="ECO:0000256" key="1">
    <source>
        <dbReference type="SAM" id="SignalP"/>
    </source>
</evidence>
<accession>A0ABR5CMW7</accession>
<dbReference type="Gene3D" id="1.10.530.10">
    <property type="match status" value="1"/>
</dbReference>
<dbReference type="RefSeq" id="WP_045023460.1">
    <property type="nucleotide sequence ID" value="NZ_JWJH01000019.1"/>
</dbReference>
<dbReference type="InterPro" id="IPR023346">
    <property type="entry name" value="Lysozyme-like_dom_sf"/>
</dbReference>
<proteinExistence type="predicted"/>
<gene>
    <name evidence="3" type="ORF">RS75_19305</name>
</gene>
<evidence type="ECO:0000313" key="3">
    <source>
        <dbReference type="EMBL" id="KJF66161.1"/>
    </source>
</evidence>
<dbReference type="CDD" id="cd00442">
    <property type="entry name" value="Lyz-like"/>
    <property type="match status" value="1"/>
</dbReference>
<dbReference type="Proteomes" id="UP000052068">
    <property type="component" value="Unassembled WGS sequence"/>
</dbReference>
<dbReference type="InterPro" id="IPR045795">
    <property type="entry name" value="SLT_4"/>
</dbReference>
<evidence type="ECO:0000259" key="2">
    <source>
        <dbReference type="Pfam" id="PF19489"/>
    </source>
</evidence>
<protein>
    <submittedName>
        <fullName evidence="3">Membrane protein</fullName>
    </submittedName>
</protein>
<dbReference type="EMBL" id="JWJH01000019">
    <property type="protein sequence ID" value="KJF66161.1"/>
    <property type="molecule type" value="Genomic_DNA"/>
</dbReference>
<name>A0ABR5CMW7_9HYPH</name>
<dbReference type="Pfam" id="PF19489">
    <property type="entry name" value="SLT_4"/>
    <property type="match status" value="1"/>
</dbReference>
<keyword evidence="4" id="KW-1185">Reference proteome</keyword>
<feature type="signal peptide" evidence="1">
    <location>
        <begin position="1"/>
        <end position="20"/>
    </location>
</feature>
<keyword evidence="1" id="KW-0732">Signal</keyword>
<sequence>MRGVFAVVFLMTVLAGCATAPSQVTNACAIFEQRNGVFNNWRRDAKAAEREFGVPVPVMMATIYTESAFRPYARPPRTKLLGFIPWTRQSTAYGYAQALDGTWEVYKRETGRWSASRTDFTDAIHFVGWYHAKSRRENGISLNDPYNLYLAYYSGHAGYAKGSWRNNSAVQKAARRSANMALRYEGQLQQCGYR</sequence>
<comment type="caution">
    <text evidence="3">The sequence shown here is derived from an EMBL/GenBank/DDBJ whole genome shotgun (WGS) entry which is preliminary data.</text>
</comment>